<keyword evidence="2" id="KW-1185">Reference proteome</keyword>
<reference evidence="2" key="1">
    <citation type="journal article" date="2022" name="Mol. Ecol. Resour.">
        <title>The genomes of chicory, endive, great burdock and yacon provide insights into Asteraceae palaeo-polyploidization history and plant inulin production.</title>
        <authorList>
            <person name="Fan W."/>
            <person name="Wang S."/>
            <person name="Wang H."/>
            <person name="Wang A."/>
            <person name="Jiang F."/>
            <person name="Liu H."/>
            <person name="Zhao H."/>
            <person name="Xu D."/>
            <person name="Zhang Y."/>
        </authorList>
    </citation>
    <scope>NUCLEOTIDE SEQUENCE [LARGE SCALE GENOMIC DNA]</scope>
    <source>
        <strain evidence="2">cv. Yunnan</strain>
    </source>
</reference>
<organism evidence="1 2">
    <name type="scientific">Smallanthus sonchifolius</name>
    <dbReference type="NCBI Taxonomy" id="185202"/>
    <lineage>
        <taxon>Eukaryota</taxon>
        <taxon>Viridiplantae</taxon>
        <taxon>Streptophyta</taxon>
        <taxon>Embryophyta</taxon>
        <taxon>Tracheophyta</taxon>
        <taxon>Spermatophyta</taxon>
        <taxon>Magnoliopsida</taxon>
        <taxon>eudicotyledons</taxon>
        <taxon>Gunneridae</taxon>
        <taxon>Pentapetalae</taxon>
        <taxon>asterids</taxon>
        <taxon>campanulids</taxon>
        <taxon>Asterales</taxon>
        <taxon>Asteraceae</taxon>
        <taxon>Asteroideae</taxon>
        <taxon>Heliantheae alliance</taxon>
        <taxon>Millerieae</taxon>
        <taxon>Smallanthus</taxon>
    </lineage>
</organism>
<evidence type="ECO:0000313" key="2">
    <source>
        <dbReference type="Proteomes" id="UP001056120"/>
    </source>
</evidence>
<sequence length="357" mass="39866">MGMTSESGRFSHDVSRMPDNPPRNLGHRRAHSEILTLPDDISFDSDLGVVGGFEGPSFSDEIEEDLFSMYLDMDKFNSSSATSTFQGGESSSTVVQVSAALTPGPETVVPVPSERPRVRHQHSQSMDGSTTIKPEMLTSSLEETSPSDAKKAMSAAKLSELALVDPKRAKRILANRQSAARSKERKMRYIAELERKVQTLQTEATSLSAQLTLLQRDTSCLTAENSELRLRLQTMEQQVHLQDALNDALKEEIQHLKTVTGANGAVMSFPPSFGSNQQFYSQNQAMNTMLTAQQFQQLQIQSHKQQHQFHQQHLHHLQQQLHHQHQQEQHLAPSGDSKMISSMNLKEHGLDGPKDFE</sequence>
<evidence type="ECO:0000313" key="1">
    <source>
        <dbReference type="EMBL" id="KAI3704194.1"/>
    </source>
</evidence>
<dbReference type="EMBL" id="CM042042">
    <property type="protein sequence ID" value="KAI3704194.1"/>
    <property type="molecule type" value="Genomic_DNA"/>
</dbReference>
<dbReference type="Proteomes" id="UP001056120">
    <property type="component" value="Linkage Group LG25"/>
</dbReference>
<comment type="caution">
    <text evidence="1">The sequence shown here is derived from an EMBL/GenBank/DDBJ whole genome shotgun (WGS) entry which is preliminary data.</text>
</comment>
<reference evidence="1 2" key="2">
    <citation type="journal article" date="2022" name="Mol. Ecol. Resour.">
        <title>The genomes of chicory, endive, great burdock and yacon provide insights into Asteraceae paleo-polyploidization history and plant inulin production.</title>
        <authorList>
            <person name="Fan W."/>
            <person name="Wang S."/>
            <person name="Wang H."/>
            <person name="Wang A."/>
            <person name="Jiang F."/>
            <person name="Liu H."/>
            <person name="Zhao H."/>
            <person name="Xu D."/>
            <person name="Zhang Y."/>
        </authorList>
    </citation>
    <scope>NUCLEOTIDE SEQUENCE [LARGE SCALE GENOMIC DNA]</scope>
    <source>
        <strain evidence="2">cv. Yunnan</strain>
        <tissue evidence="1">Leaves</tissue>
    </source>
</reference>
<accession>A0ACB9A2K8</accession>
<name>A0ACB9A2K8_9ASTR</name>
<proteinExistence type="predicted"/>
<gene>
    <name evidence="1" type="ORF">L1987_74409</name>
</gene>
<protein>
    <submittedName>
        <fullName evidence="1">Uncharacterized protein</fullName>
    </submittedName>
</protein>